<feature type="transmembrane region" description="Helical" evidence="1">
    <location>
        <begin position="139"/>
        <end position="159"/>
    </location>
</feature>
<dbReference type="InterPro" id="IPR012429">
    <property type="entry name" value="HGSNAT_cat"/>
</dbReference>
<gene>
    <name evidence="3" type="ORF">GON26_13680</name>
</gene>
<keyword evidence="4" id="KW-1185">Reference proteome</keyword>
<dbReference type="Proteomes" id="UP000471501">
    <property type="component" value="Unassembled WGS sequence"/>
</dbReference>
<feature type="transmembrane region" description="Helical" evidence="1">
    <location>
        <begin position="51"/>
        <end position="70"/>
    </location>
</feature>
<feature type="transmembrane region" description="Helical" evidence="1">
    <location>
        <begin position="218"/>
        <end position="239"/>
    </location>
</feature>
<feature type="transmembrane region" description="Helical" evidence="1">
    <location>
        <begin position="112"/>
        <end position="132"/>
    </location>
</feature>
<evidence type="ECO:0000259" key="2">
    <source>
        <dbReference type="Pfam" id="PF07786"/>
    </source>
</evidence>
<protein>
    <submittedName>
        <fullName evidence="3">DUF1624 domain-containing protein</fullName>
    </submittedName>
</protein>
<evidence type="ECO:0000313" key="4">
    <source>
        <dbReference type="Proteomes" id="UP000471501"/>
    </source>
</evidence>
<dbReference type="PANTHER" id="PTHR40407:SF1">
    <property type="entry name" value="HEPARAN-ALPHA-GLUCOSAMINIDE N-ACETYLTRANSFERASE CATALYTIC DOMAIN-CONTAINING PROTEIN"/>
    <property type="match status" value="1"/>
</dbReference>
<keyword evidence="1" id="KW-1133">Transmembrane helix</keyword>
<organism evidence="3 4">
    <name type="scientific">Flavobacterium hydrocarbonoxydans</name>
    <dbReference type="NCBI Taxonomy" id="2683249"/>
    <lineage>
        <taxon>Bacteria</taxon>
        <taxon>Pseudomonadati</taxon>
        <taxon>Bacteroidota</taxon>
        <taxon>Flavobacteriia</taxon>
        <taxon>Flavobacteriales</taxon>
        <taxon>Flavobacteriaceae</taxon>
        <taxon>Flavobacterium</taxon>
    </lineage>
</organism>
<dbReference type="AlphaFoldDB" id="A0A6I4NSF0"/>
<feature type="transmembrane region" description="Helical" evidence="1">
    <location>
        <begin position="349"/>
        <end position="366"/>
    </location>
</feature>
<feature type="transmembrane region" description="Helical" evidence="1">
    <location>
        <begin position="90"/>
        <end position="106"/>
    </location>
</feature>
<dbReference type="RefSeq" id="WP_160375339.1">
    <property type="nucleotide sequence ID" value="NZ_WSTB01000007.1"/>
</dbReference>
<dbReference type="Pfam" id="PF07786">
    <property type="entry name" value="HGSNAT_cat"/>
    <property type="match status" value="1"/>
</dbReference>
<evidence type="ECO:0000256" key="1">
    <source>
        <dbReference type="SAM" id="Phobius"/>
    </source>
</evidence>
<comment type="caution">
    <text evidence="3">The sequence shown here is derived from an EMBL/GenBank/DDBJ whole genome shotgun (WGS) entry which is preliminary data.</text>
</comment>
<accession>A0A6I4NSF0</accession>
<dbReference type="EMBL" id="WSTB01000007">
    <property type="protein sequence ID" value="MWB95415.1"/>
    <property type="molecule type" value="Genomic_DNA"/>
</dbReference>
<name>A0A6I4NSF0_9FLAO</name>
<keyword evidence="1" id="KW-0812">Transmembrane</keyword>
<reference evidence="3 4" key="1">
    <citation type="submission" date="2019-12" db="EMBL/GenBank/DDBJ databases">
        <authorList>
            <person name="Kim Y.S."/>
        </authorList>
    </citation>
    <scope>NUCLEOTIDE SEQUENCE [LARGE SCALE GENOMIC DNA]</scope>
    <source>
        <strain evidence="3 4">GA093</strain>
    </source>
</reference>
<evidence type="ECO:0000313" key="3">
    <source>
        <dbReference type="EMBL" id="MWB95415.1"/>
    </source>
</evidence>
<sequence>MKRENSIDIVRGIVMIIMALDHVRDLMHVDAITQSPTDLATTTPLLFFTRWITHLCAPIFVFLAGTSVFLSLKNKNNIAEVKSHLVKRGFWLIFLEFTVVNFGLFFDIGFHTLLFEVIAAIGFGFIILGLLLKTPAKTLGITGLVILFCHNLLPVIPFAENSVFKAILTPFFSPAAFPLFAGKVFVMGYPPIPWLGIMLIGFASGRFFATEITARKKTFLTIGLGALLLFIVIRFINIYGDPVLWATQKDAVFTFLSFMNVTKYPPSLLFCLVTLGILFLLLAFAEQFNETIKKVTAVYGKVPLFYFVIHFYLIHTITLLVLFVQGFSWSQLEFASGTFGRSKDIESGLPLWAIYVIWIAVVAVLYKPCVWFGNYKTHNKQWWLRYI</sequence>
<feature type="domain" description="Heparan-alpha-glucosaminide N-acetyltransferase catalytic" evidence="2">
    <location>
        <begin position="3"/>
        <end position="218"/>
    </location>
</feature>
<feature type="transmembrane region" description="Helical" evidence="1">
    <location>
        <begin position="304"/>
        <end position="329"/>
    </location>
</feature>
<dbReference type="PANTHER" id="PTHR40407">
    <property type="entry name" value="MEMBRANE PROTEIN-LIKE PROTEIN"/>
    <property type="match status" value="1"/>
</dbReference>
<feature type="transmembrane region" description="Helical" evidence="1">
    <location>
        <begin position="192"/>
        <end position="209"/>
    </location>
</feature>
<proteinExistence type="predicted"/>
<feature type="transmembrane region" description="Helical" evidence="1">
    <location>
        <begin position="264"/>
        <end position="284"/>
    </location>
</feature>
<keyword evidence="1" id="KW-0472">Membrane</keyword>